<reference evidence="1" key="2">
    <citation type="submission" date="2023-01" db="EMBL/GenBank/DDBJ databases">
        <authorList>
            <person name="Sun Q."/>
            <person name="Evtushenko L."/>
        </authorList>
    </citation>
    <scope>NUCLEOTIDE SEQUENCE</scope>
    <source>
        <strain evidence="1">VKM B-2222</strain>
    </source>
</reference>
<proteinExistence type="predicted"/>
<dbReference type="Proteomes" id="UP001143349">
    <property type="component" value="Unassembled WGS sequence"/>
</dbReference>
<protein>
    <submittedName>
        <fullName evidence="1">Uncharacterized protein</fullName>
    </submittedName>
</protein>
<evidence type="ECO:0000313" key="1">
    <source>
        <dbReference type="EMBL" id="GLK65660.1"/>
    </source>
</evidence>
<dbReference type="RefSeq" id="WP_271180175.1">
    <property type="nucleotide sequence ID" value="NZ_BSFH01000093.1"/>
</dbReference>
<accession>A0AAD3P2G7</accession>
<dbReference type="AlphaFoldDB" id="A0AAD3P2G7"/>
<name>A0AAD3P2G7_9RHOB</name>
<sequence>MTSIITAAEARALDPALQAPAVLDRLDKLIREAACRGAKELRVPGDLTVSSGYSIKFRTPGVSDALEEAGYTVTPRSEDRQFVDVWLEISWRTA</sequence>
<keyword evidence="2" id="KW-1185">Reference proteome</keyword>
<evidence type="ECO:0000313" key="2">
    <source>
        <dbReference type="Proteomes" id="UP001143349"/>
    </source>
</evidence>
<organism evidence="1 2">
    <name type="scientific">Paracoccus kondratievae</name>
    <dbReference type="NCBI Taxonomy" id="135740"/>
    <lineage>
        <taxon>Bacteria</taxon>
        <taxon>Pseudomonadati</taxon>
        <taxon>Pseudomonadota</taxon>
        <taxon>Alphaproteobacteria</taxon>
        <taxon>Rhodobacterales</taxon>
        <taxon>Paracoccaceae</taxon>
        <taxon>Paracoccus</taxon>
    </lineage>
</organism>
<gene>
    <name evidence="1" type="ORF">GCM10017635_31370</name>
</gene>
<dbReference type="EMBL" id="BSFH01000093">
    <property type="protein sequence ID" value="GLK65660.1"/>
    <property type="molecule type" value="Genomic_DNA"/>
</dbReference>
<comment type="caution">
    <text evidence="1">The sequence shown here is derived from an EMBL/GenBank/DDBJ whole genome shotgun (WGS) entry which is preliminary data.</text>
</comment>
<reference evidence="1" key="1">
    <citation type="journal article" date="2014" name="Int. J. Syst. Evol. Microbiol.">
        <title>Complete genome sequence of Corynebacterium casei LMG S-19264T (=DSM 44701T), isolated from a smear-ripened cheese.</title>
        <authorList>
            <consortium name="US DOE Joint Genome Institute (JGI-PGF)"/>
            <person name="Walter F."/>
            <person name="Albersmeier A."/>
            <person name="Kalinowski J."/>
            <person name="Ruckert C."/>
        </authorList>
    </citation>
    <scope>NUCLEOTIDE SEQUENCE</scope>
    <source>
        <strain evidence="1">VKM B-2222</strain>
    </source>
</reference>